<dbReference type="InterPro" id="IPR011529">
    <property type="entry name" value="Glu_5kinase"/>
</dbReference>
<evidence type="ECO:0000313" key="10">
    <source>
        <dbReference type="EMBL" id="MEK9500853.1"/>
    </source>
</evidence>
<dbReference type="SUPFAM" id="SSF53633">
    <property type="entry name" value="Carbamate kinase-like"/>
    <property type="match status" value="1"/>
</dbReference>
<dbReference type="CDD" id="cd21157">
    <property type="entry name" value="PUA_G5K"/>
    <property type="match status" value="1"/>
</dbReference>
<gene>
    <name evidence="8 10" type="primary">proB</name>
    <name evidence="10" type="ORF">WI372_07680</name>
</gene>
<dbReference type="PROSITE" id="PS50890">
    <property type="entry name" value="PUA"/>
    <property type="match status" value="1"/>
</dbReference>
<comment type="catalytic activity">
    <reaction evidence="8">
        <text>L-glutamate + ATP = L-glutamyl 5-phosphate + ADP</text>
        <dbReference type="Rhea" id="RHEA:14877"/>
        <dbReference type="ChEBI" id="CHEBI:29985"/>
        <dbReference type="ChEBI" id="CHEBI:30616"/>
        <dbReference type="ChEBI" id="CHEBI:58274"/>
        <dbReference type="ChEBI" id="CHEBI:456216"/>
        <dbReference type="EC" id="2.7.2.11"/>
    </reaction>
</comment>
<comment type="caution">
    <text evidence="8">Lacks conserved residue(s) required for the propagation of feature annotation.</text>
</comment>
<accession>A0ABU9E7Z9</accession>
<dbReference type="Gene3D" id="2.30.130.10">
    <property type="entry name" value="PUA domain"/>
    <property type="match status" value="1"/>
</dbReference>
<feature type="binding site" evidence="8">
    <location>
        <position position="10"/>
    </location>
    <ligand>
        <name>ATP</name>
        <dbReference type="ChEBI" id="CHEBI:30616"/>
    </ligand>
</feature>
<dbReference type="InterPro" id="IPR019797">
    <property type="entry name" value="Glutamate_5-kinase_CS"/>
</dbReference>
<dbReference type="InterPro" id="IPR002478">
    <property type="entry name" value="PUA"/>
</dbReference>
<dbReference type="InterPro" id="IPR015947">
    <property type="entry name" value="PUA-like_sf"/>
</dbReference>
<dbReference type="NCBIfam" id="TIGR01027">
    <property type="entry name" value="proB"/>
    <property type="match status" value="1"/>
</dbReference>
<keyword evidence="1 8" id="KW-0963">Cytoplasm</keyword>
<comment type="caution">
    <text evidence="10">The sequence shown here is derived from an EMBL/GenBank/DDBJ whole genome shotgun (WGS) entry which is preliminary data.</text>
</comment>
<keyword evidence="2 8" id="KW-0028">Amino-acid biosynthesis</keyword>
<feature type="binding site" evidence="8">
    <location>
        <position position="50"/>
    </location>
    <ligand>
        <name>substrate</name>
    </ligand>
</feature>
<comment type="function">
    <text evidence="8">Catalyzes the transfer of a phosphate group to glutamate to form L-glutamate 5-phosphate.</text>
</comment>
<dbReference type="RefSeq" id="WP_405284160.1">
    <property type="nucleotide sequence ID" value="NZ_CP144380.1"/>
</dbReference>
<organism evidence="10 11">
    <name type="scientific">Gaopeijia maritima</name>
    <dbReference type="NCBI Taxonomy" id="3119007"/>
    <lineage>
        <taxon>Bacteria</taxon>
        <taxon>Pseudomonadati</taxon>
        <taxon>Gemmatimonadota</taxon>
        <taxon>Longimicrobiia</taxon>
        <taxon>Gaopeijiales</taxon>
        <taxon>Gaopeijiaceae</taxon>
        <taxon>Gaopeijia</taxon>
    </lineage>
</organism>
<dbReference type="PIRSF" id="PIRSF000729">
    <property type="entry name" value="GK"/>
    <property type="match status" value="1"/>
</dbReference>
<keyword evidence="11" id="KW-1185">Reference proteome</keyword>
<comment type="subcellular location">
    <subcellularLocation>
        <location evidence="8">Cytoplasm</location>
    </subcellularLocation>
</comment>
<dbReference type="PANTHER" id="PTHR43654:SF1">
    <property type="entry name" value="ISOPENTENYL PHOSPHATE KINASE"/>
    <property type="match status" value="1"/>
</dbReference>
<dbReference type="EMBL" id="JBBHLI010000003">
    <property type="protein sequence ID" value="MEK9500853.1"/>
    <property type="molecule type" value="Genomic_DNA"/>
</dbReference>
<keyword evidence="3 8" id="KW-0641">Proline biosynthesis</keyword>
<name>A0ABU9E7Z9_9BACT</name>
<evidence type="ECO:0000256" key="5">
    <source>
        <dbReference type="ARBA" id="ARBA00022741"/>
    </source>
</evidence>
<evidence type="ECO:0000256" key="7">
    <source>
        <dbReference type="ARBA" id="ARBA00022840"/>
    </source>
</evidence>
<dbReference type="InterPro" id="IPR041739">
    <property type="entry name" value="G5K_ProB"/>
</dbReference>
<dbReference type="InterPro" id="IPR036974">
    <property type="entry name" value="PUA_sf"/>
</dbReference>
<keyword evidence="7 8" id="KW-0067">ATP-binding</keyword>
<dbReference type="InterPro" id="IPR005715">
    <property type="entry name" value="Glu_5kinase/COase_Synthase"/>
</dbReference>
<evidence type="ECO:0000256" key="6">
    <source>
        <dbReference type="ARBA" id="ARBA00022777"/>
    </source>
</evidence>
<dbReference type="PROSITE" id="PS00902">
    <property type="entry name" value="GLUTAMATE_5_KINASE"/>
    <property type="match status" value="1"/>
</dbReference>
<dbReference type="Pfam" id="PF00696">
    <property type="entry name" value="AA_kinase"/>
    <property type="match status" value="1"/>
</dbReference>
<dbReference type="InterPro" id="IPR001048">
    <property type="entry name" value="Asp/Glu/Uridylate_kinase"/>
</dbReference>
<feature type="domain" description="PUA" evidence="9">
    <location>
        <begin position="271"/>
        <end position="346"/>
    </location>
</feature>
<reference evidence="10 11" key="1">
    <citation type="submission" date="2024-02" db="EMBL/GenBank/DDBJ databases">
        <title>A novel Gemmatimonadota bacterium.</title>
        <authorList>
            <person name="Du Z.-J."/>
            <person name="Ye Y.-Q."/>
        </authorList>
    </citation>
    <scope>NUCLEOTIDE SEQUENCE [LARGE SCALE GENOMIC DNA]</scope>
    <source>
        <strain evidence="10 11">DH-20</strain>
    </source>
</reference>
<dbReference type="SMART" id="SM00359">
    <property type="entry name" value="PUA"/>
    <property type="match status" value="1"/>
</dbReference>
<comment type="pathway">
    <text evidence="8">Amino-acid biosynthesis; L-proline biosynthesis; L-glutamate 5-semialdehyde from L-glutamate: step 1/2.</text>
</comment>
<dbReference type="Gene3D" id="3.40.1160.10">
    <property type="entry name" value="Acetylglutamate kinase-like"/>
    <property type="match status" value="1"/>
</dbReference>
<feature type="binding site" evidence="8">
    <location>
        <position position="149"/>
    </location>
    <ligand>
        <name>substrate</name>
    </ligand>
</feature>
<protein>
    <recommendedName>
        <fullName evidence="8">Glutamate 5-kinase</fullName>
        <ecNumber evidence="8">2.7.2.11</ecNumber>
    </recommendedName>
    <alternativeName>
        <fullName evidence="8">Gamma-glutamyl kinase</fullName>
        <shortName evidence="8">GK</shortName>
    </alternativeName>
</protein>
<dbReference type="PRINTS" id="PR00474">
    <property type="entry name" value="GLU5KINASE"/>
</dbReference>
<keyword evidence="5 8" id="KW-0547">Nucleotide-binding</keyword>
<evidence type="ECO:0000256" key="3">
    <source>
        <dbReference type="ARBA" id="ARBA00022650"/>
    </source>
</evidence>
<dbReference type="InterPro" id="IPR001057">
    <property type="entry name" value="Glu/AcGlu_kinase"/>
</dbReference>
<comment type="similarity">
    <text evidence="8">Belongs to the glutamate 5-kinase family.</text>
</comment>
<feature type="binding site" evidence="8">
    <location>
        <position position="137"/>
    </location>
    <ligand>
        <name>substrate</name>
    </ligand>
</feature>
<dbReference type="PANTHER" id="PTHR43654">
    <property type="entry name" value="GLUTAMATE 5-KINASE"/>
    <property type="match status" value="1"/>
</dbReference>
<evidence type="ECO:0000256" key="2">
    <source>
        <dbReference type="ARBA" id="ARBA00022605"/>
    </source>
</evidence>
<dbReference type="CDD" id="cd04242">
    <property type="entry name" value="AAK_G5K_ProB"/>
    <property type="match status" value="1"/>
</dbReference>
<dbReference type="EC" id="2.7.2.11" evidence="8"/>
<proteinExistence type="inferred from homology"/>
<dbReference type="InterPro" id="IPR036393">
    <property type="entry name" value="AceGlu_kinase-like_sf"/>
</dbReference>
<dbReference type="GO" id="GO:0004349">
    <property type="term" value="F:glutamate 5-kinase activity"/>
    <property type="evidence" value="ECO:0007669"/>
    <property type="project" value="UniProtKB-EC"/>
</dbReference>
<dbReference type="HAMAP" id="MF_00456">
    <property type="entry name" value="ProB"/>
    <property type="match status" value="1"/>
</dbReference>
<evidence type="ECO:0000259" key="9">
    <source>
        <dbReference type="SMART" id="SM00359"/>
    </source>
</evidence>
<keyword evidence="4 8" id="KW-0808">Transferase</keyword>
<dbReference type="Proteomes" id="UP001484239">
    <property type="component" value="Unassembled WGS sequence"/>
</dbReference>
<evidence type="ECO:0000313" key="11">
    <source>
        <dbReference type="Proteomes" id="UP001484239"/>
    </source>
</evidence>
<keyword evidence="6 8" id="KW-0418">Kinase</keyword>
<evidence type="ECO:0000256" key="4">
    <source>
        <dbReference type="ARBA" id="ARBA00022679"/>
    </source>
</evidence>
<evidence type="ECO:0000256" key="1">
    <source>
        <dbReference type="ARBA" id="ARBA00022490"/>
    </source>
</evidence>
<evidence type="ECO:0000256" key="8">
    <source>
        <dbReference type="HAMAP-Rule" id="MF_00456"/>
    </source>
</evidence>
<sequence length="354" mass="37765">MTPRDRLVVKVGSQVLCRPDGALSMPVLERLADRLAELRTQGWDVVLVTSGAVAAGRGPFTGPVPSNPVSRRQVLAAVGQVRLMETYRALFDRHGLSVAQVLASKSDFQSRGHYLNMRACIEALLGAGVVPIANENDVVAVTELMFTDNDELAGLLAGLVGARRLVLLSTVAAVLDDAGRPIAEWDDTVHDIADVVQAGTSQLGRGGMRSKLEAARRVAGLGTEVLIADGRDAAVLDALGADRPVGTRFPAGQAASPTRRWLATMEGHALGSVTVNAGAEDALLDRSRLTSLLPIGVDRIEGEFEKGDVIQVRSTDGRMLGCGRSQYDHLEARAVAGRRDHKPLIHCDYLYLVD</sequence>
<dbReference type="SUPFAM" id="SSF88697">
    <property type="entry name" value="PUA domain-like"/>
    <property type="match status" value="1"/>
</dbReference>
<dbReference type="Pfam" id="PF01472">
    <property type="entry name" value="PUA"/>
    <property type="match status" value="1"/>
</dbReference>